<dbReference type="Pfam" id="PF02732">
    <property type="entry name" value="ERCC4"/>
    <property type="match status" value="1"/>
</dbReference>
<name>A0A832ZXF2_CALS0</name>
<evidence type="ECO:0000313" key="3">
    <source>
        <dbReference type="Proteomes" id="UP000608579"/>
    </source>
</evidence>
<dbReference type="SUPFAM" id="SSF52980">
    <property type="entry name" value="Restriction endonuclease-like"/>
    <property type="match status" value="1"/>
</dbReference>
<dbReference type="InterPro" id="IPR006166">
    <property type="entry name" value="ERCC4_domain"/>
</dbReference>
<proteinExistence type="predicted"/>
<dbReference type="Proteomes" id="UP000608579">
    <property type="component" value="Unassembled WGS sequence"/>
</dbReference>
<dbReference type="GO" id="GO:0004518">
    <property type="term" value="F:nuclease activity"/>
    <property type="evidence" value="ECO:0007669"/>
    <property type="project" value="InterPro"/>
</dbReference>
<feature type="domain" description="ERCC4" evidence="1">
    <location>
        <begin position="1"/>
        <end position="85"/>
    </location>
</feature>
<evidence type="ECO:0000259" key="1">
    <source>
        <dbReference type="SMART" id="SM00891"/>
    </source>
</evidence>
<accession>A0A832ZXF2</accession>
<comment type="caution">
    <text evidence="2">The sequence shown here is derived from an EMBL/GenBank/DDBJ whole genome shotgun (WGS) entry which is preliminary data.</text>
</comment>
<dbReference type="Gene3D" id="3.40.50.10130">
    <property type="match status" value="1"/>
</dbReference>
<dbReference type="Gene3D" id="1.10.150.20">
    <property type="entry name" value="5' to 3' exonuclease, C-terminal subdomain"/>
    <property type="match status" value="1"/>
</dbReference>
<gene>
    <name evidence="2" type="ORF">EYH45_00895</name>
</gene>
<dbReference type="AlphaFoldDB" id="A0A832ZXF2"/>
<organism evidence="2 3">
    <name type="scientific">Caldiarchaeum subterraneum</name>
    <dbReference type="NCBI Taxonomy" id="311458"/>
    <lineage>
        <taxon>Archaea</taxon>
        <taxon>Nitrososphaerota</taxon>
        <taxon>Candidatus Caldarchaeales</taxon>
        <taxon>Candidatus Caldarchaeaceae</taxon>
        <taxon>Candidatus Caldarchaeum</taxon>
    </lineage>
</organism>
<dbReference type="SMART" id="SM00891">
    <property type="entry name" value="ERCC4"/>
    <property type="match status" value="1"/>
</dbReference>
<protein>
    <recommendedName>
        <fullName evidence="1">ERCC4 domain-containing protein</fullName>
    </recommendedName>
</protein>
<dbReference type="GO" id="GO:0003677">
    <property type="term" value="F:DNA binding"/>
    <property type="evidence" value="ECO:0007669"/>
    <property type="project" value="InterPro"/>
</dbReference>
<sequence length="241" mass="27704">MIIVDSNEAAENRRLVDSLRRFAEVAVRPLDAGDYFIVGRDGRQALVERKTVFDFLNSLKGRLWEQLSRLREFEGERVIILEGYLGLYRKRGWNEASILALMDTIVHEWGIPIIPTPDLKATLTYLLWKNKSLGEEKEFREYPLRLRSRDMTLEEQALYTLEGLCGHETAKALLRHFKTLGNTIAFFKDKNPLTAQELLKNVKVGGRRIPANTIKRIVEVVNREYVGEQRNGDNNQDSSGA</sequence>
<dbReference type="InterPro" id="IPR011335">
    <property type="entry name" value="Restrct_endonuc-II-like"/>
</dbReference>
<evidence type="ECO:0000313" key="2">
    <source>
        <dbReference type="EMBL" id="HIQ29101.1"/>
    </source>
</evidence>
<dbReference type="GO" id="GO:0006259">
    <property type="term" value="P:DNA metabolic process"/>
    <property type="evidence" value="ECO:0007669"/>
    <property type="project" value="UniProtKB-ARBA"/>
</dbReference>
<dbReference type="EMBL" id="DQVM01000017">
    <property type="protein sequence ID" value="HIQ29101.1"/>
    <property type="molecule type" value="Genomic_DNA"/>
</dbReference>
<reference evidence="2" key="1">
    <citation type="journal article" date="2020" name="ISME J.">
        <title>Gammaproteobacteria mediating utilization of methyl-, sulfur- and petroleum organic compounds in deep ocean hydrothermal plumes.</title>
        <authorList>
            <person name="Zhou Z."/>
            <person name="Liu Y."/>
            <person name="Pan J."/>
            <person name="Cron B.R."/>
            <person name="Toner B.M."/>
            <person name="Anantharaman K."/>
            <person name="Breier J.A."/>
            <person name="Dick G.J."/>
            <person name="Li M."/>
        </authorList>
    </citation>
    <scope>NUCLEOTIDE SEQUENCE</scope>
    <source>
        <strain evidence="2">SZUA-1515</strain>
    </source>
</reference>